<evidence type="ECO:0000256" key="4">
    <source>
        <dbReference type="ARBA" id="ARBA00023235"/>
    </source>
</evidence>
<dbReference type="InterPro" id="IPR004561">
    <property type="entry name" value="IsoChor_synthase"/>
</dbReference>
<dbReference type="GO" id="GO:0009697">
    <property type="term" value="P:salicylic acid biosynthetic process"/>
    <property type="evidence" value="ECO:0007669"/>
    <property type="project" value="TreeGrafter"/>
</dbReference>
<dbReference type="InterPro" id="IPR005801">
    <property type="entry name" value="ADC_synthase"/>
</dbReference>
<keyword evidence="8" id="KW-1185">Reference proteome</keyword>
<comment type="caution">
    <text evidence="7">The sequence shown here is derived from an EMBL/GenBank/DDBJ whole genome shotgun (WGS) entry which is preliminary data.</text>
</comment>
<sequence length="400" mass="42517">MRNDMITQPTAAATHADDLLAAYQHDDFFLASPKGTLLCRGRRATVSLQDGSAPFGEQLRAAVDTSDDPATQPAIAVGALPFDTYRPAELVVPHTVHRGGPLPARSDEPDQGIGIPQWNTETIPDAAAHQHAVAQAVQQIRSGAIDKVVLARVIRLTTAQPLGGRVRRILRNLAARDPRCYTFAAALPSTAGTRTLVGASPELLLSRSGTTVMTNPLAGSAARSPDPAEDRRRAEALLASAKDRREHTVVVEAVVENLRPLLRDLRVPSHPSLVCTATMWHLSTVITGQVADADIAAVDLARALHPTPAVCGTPTDRARATIGELEPFDRGFYAGTLGWCDATGDGEWVVTIRCAEVGDHELRLFAGGGIVGDSDPAAEVAETSAKLRTLLRAMGVHQEL</sequence>
<proteinExistence type="inferred from homology"/>
<dbReference type="SUPFAM" id="SSF56322">
    <property type="entry name" value="ADC synthase"/>
    <property type="match status" value="1"/>
</dbReference>
<keyword evidence="4" id="KW-0413">Isomerase</keyword>
<evidence type="ECO:0000256" key="1">
    <source>
        <dbReference type="ARBA" id="ARBA00000799"/>
    </source>
</evidence>
<feature type="domain" description="Chorismate-utilising enzyme C-terminal" evidence="6">
    <location>
        <begin position="127"/>
        <end position="386"/>
    </location>
</feature>
<protein>
    <recommendedName>
        <fullName evidence="3">isochorismate synthase</fullName>
        <ecNumber evidence="3">5.4.4.2</ecNumber>
    </recommendedName>
    <alternativeName>
        <fullName evidence="5">Isochorismate mutase</fullName>
    </alternativeName>
</protein>
<name>A0A8J3CBI7_9PSEU</name>
<evidence type="ECO:0000256" key="5">
    <source>
        <dbReference type="ARBA" id="ARBA00041564"/>
    </source>
</evidence>
<dbReference type="AlphaFoldDB" id="A0A8J3CBI7"/>
<dbReference type="PANTHER" id="PTHR42839:SF2">
    <property type="entry name" value="ISOCHORISMATE SYNTHASE ENTC"/>
    <property type="match status" value="1"/>
</dbReference>
<dbReference type="Gene3D" id="3.60.120.10">
    <property type="entry name" value="Anthranilate synthase"/>
    <property type="match status" value="1"/>
</dbReference>
<dbReference type="Pfam" id="PF00425">
    <property type="entry name" value="Chorismate_bind"/>
    <property type="match status" value="1"/>
</dbReference>
<dbReference type="EMBL" id="BMMK01000007">
    <property type="protein sequence ID" value="GGM49189.1"/>
    <property type="molecule type" value="Genomic_DNA"/>
</dbReference>
<comment type="catalytic activity">
    <reaction evidence="1">
        <text>chorismate = isochorismate</text>
        <dbReference type="Rhea" id="RHEA:18985"/>
        <dbReference type="ChEBI" id="CHEBI:29748"/>
        <dbReference type="ChEBI" id="CHEBI:29780"/>
        <dbReference type="EC" id="5.4.4.2"/>
    </reaction>
</comment>
<evidence type="ECO:0000313" key="8">
    <source>
        <dbReference type="Proteomes" id="UP000637578"/>
    </source>
</evidence>
<organism evidence="7 8">
    <name type="scientific">Longimycelium tulufanense</name>
    <dbReference type="NCBI Taxonomy" id="907463"/>
    <lineage>
        <taxon>Bacteria</taxon>
        <taxon>Bacillati</taxon>
        <taxon>Actinomycetota</taxon>
        <taxon>Actinomycetes</taxon>
        <taxon>Pseudonocardiales</taxon>
        <taxon>Pseudonocardiaceae</taxon>
        <taxon>Longimycelium</taxon>
    </lineage>
</organism>
<dbReference type="Proteomes" id="UP000637578">
    <property type="component" value="Unassembled WGS sequence"/>
</dbReference>
<dbReference type="PANTHER" id="PTHR42839">
    <property type="entry name" value="ISOCHORISMATE SYNTHASE ENTC"/>
    <property type="match status" value="1"/>
</dbReference>
<dbReference type="GO" id="GO:0008909">
    <property type="term" value="F:isochorismate synthase activity"/>
    <property type="evidence" value="ECO:0007669"/>
    <property type="project" value="UniProtKB-EC"/>
</dbReference>
<gene>
    <name evidence="7" type="primary">dhbC</name>
    <name evidence="7" type="ORF">GCM10012275_20110</name>
</gene>
<accession>A0A8J3CBI7</accession>
<evidence type="ECO:0000259" key="6">
    <source>
        <dbReference type="Pfam" id="PF00425"/>
    </source>
</evidence>
<dbReference type="InterPro" id="IPR015890">
    <property type="entry name" value="Chorismate_C"/>
</dbReference>
<reference evidence="7" key="1">
    <citation type="journal article" date="2014" name="Int. J. Syst. Evol. Microbiol.">
        <title>Complete genome sequence of Corynebacterium casei LMG S-19264T (=DSM 44701T), isolated from a smear-ripened cheese.</title>
        <authorList>
            <consortium name="US DOE Joint Genome Institute (JGI-PGF)"/>
            <person name="Walter F."/>
            <person name="Albersmeier A."/>
            <person name="Kalinowski J."/>
            <person name="Ruckert C."/>
        </authorList>
    </citation>
    <scope>NUCLEOTIDE SEQUENCE</scope>
    <source>
        <strain evidence="7">CGMCC 4.5737</strain>
    </source>
</reference>
<evidence type="ECO:0000313" key="7">
    <source>
        <dbReference type="EMBL" id="GGM49189.1"/>
    </source>
</evidence>
<dbReference type="NCBIfam" id="TIGR00543">
    <property type="entry name" value="isochor_syn"/>
    <property type="match status" value="1"/>
</dbReference>
<comment type="similarity">
    <text evidence="2">Belongs to the isochorismate synthase family.</text>
</comment>
<evidence type="ECO:0000256" key="2">
    <source>
        <dbReference type="ARBA" id="ARBA00005297"/>
    </source>
</evidence>
<evidence type="ECO:0000256" key="3">
    <source>
        <dbReference type="ARBA" id="ARBA00012824"/>
    </source>
</evidence>
<reference evidence="7" key="2">
    <citation type="submission" date="2020-09" db="EMBL/GenBank/DDBJ databases">
        <authorList>
            <person name="Sun Q."/>
            <person name="Zhou Y."/>
        </authorList>
    </citation>
    <scope>NUCLEOTIDE SEQUENCE</scope>
    <source>
        <strain evidence="7">CGMCC 4.5737</strain>
    </source>
</reference>
<dbReference type="EC" id="5.4.4.2" evidence="3"/>